<comment type="caution">
    <text evidence="2">The sequence shown here is derived from an EMBL/GenBank/DDBJ whole genome shotgun (WGS) entry which is preliminary data.</text>
</comment>
<keyword evidence="1" id="KW-0812">Transmembrane</keyword>
<keyword evidence="3" id="KW-1185">Reference proteome</keyword>
<keyword evidence="1" id="KW-0472">Membrane</keyword>
<keyword evidence="1" id="KW-1133">Transmembrane helix</keyword>
<name>A0A7Y6I3P7_9ACTN</name>
<accession>A0A7Y6I3P7</accession>
<protein>
    <recommendedName>
        <fullName evidence="4">DUF2746 domain-containing protein</fullName>
    </recommendedName>
</protein>
<feature type="transmembrane region" description="Helical" evidence="1">
    <location>
        <begin position="12"/>
        <end position="34"/>
    </location>
</feature>
<evidence type="ECO:0008006" key="4">
    <source>
        <dbReference type="Google" id="ProtNLM"/>
    </source>
</evidence>
<evidence type="ECO:0000256" key="1">
    <source>
        <dbReference type="SAM" id="Phobius"/>
    </source>
</evidence>
<evidence type="ECO:0000313" key="2">
    <source>
        <dbReference type="EMBL" id="NUW30190.1"/>
    </source>
</evidence>
<evidence type="ECO:0000313" key="3">
    <source>
        <dbReference type="Proteomes" id="UP000586042"/>
    </source>
</evidence>
<organism evidence="2 3">
    <name type="scientific">Nonomuraea montanisoli</name>
    <dbReference type="NCBI Taxonomy" id="2741721"/>
    <lineage>
        <taxon>Bacteria</taxon>
        <taxon>Bacillati</taxon>
        <taxon>Actinomycetota</taxon>
        <taxon>Actinomycetes</taxon>
        <taxon>Streptosporangiales</taxon>
        <taxon>Streptosporangiaceae</taxon>
        <taxon>Nonomuraea</taxon>
    </lineage>
</organism>
<gene>
    <name evidence="2" type="ORF">HTZ77_01915</name>
</gene>
<dbReference type="EMBL" id="JABWGN010000001">
    <property type="protein sequence ID" value="NUW30190.1"/>
    <property type="molecule type" value="Genomic_DNA"/>
</dbReference>
<proteinExistence type="predicted"/>
<dbReference type="AlphaFoldDB" id="A0A7Y6I3P7"/>
<reference evidence="2 3" key="1">
    <citation type="submission" date="2020-06" db="EMBL/GenBank/DDBJ databases">
        <title>Nonomuraea sp. SMC257, a novel actinomycete isolated from soil.</title>
        <authorList>
            <person name="Chanama M."/>
        </authorList>
    </citation>
    <scope>NUCLEOTIDE SEQUENCE [LARGE SCALE GENOMIC DNA]</scope>
    <source>
        <strain evidence="2 3">SMC257</strain>
    </source>
</reference>
<dbReference type="RefSeq" id="WP_175587647.1">
    <property type="nucleotide sequence ID" value="NZ_JABWGN010000001.1"/>
</dbReference>
<sequence>MNEHEWQEVIGTIGIFVLLTAVIITVLCQVAVTWRAKARLARESEYRALAESAVAGQRAVERRLEEIGRHVSELSGRTDSIERILKDVE</sequence>
<dbReference type="Proteomes" id="UP000586042">
    <property type="component" value="Unassembled WGS sequence"/>
</dbReference>